<name>A0ABQ2Q7B1_9GAMM</name>
<dbReference type="EMBL" id="BMQV01000026">
    <property type="protein sequence ID" value="GGP58327.1"/>
    <property type="molecule type" value="Genomic_DNA"/>
</dbReference>
<protein>
    <submittedName>
        <fullName evidence="1">Uncharacterized protein</fullName>
    </submittedName>
</protein>
<proteinExistence type="predicted"/>
<evidence type="ECO:0000313" key="2">
    <source>
        <dbReference type="Proteomes" id="UP000654367"/>
    </source>
</evidence>
<dbReference type="RefSeq" id="WP_188920943.1">
    <property type="nucleotide sequence ID" value="NZ_BMQV01000026.1"/>
</dbReference>
<dbReference type="Proteomes" id="UP000654367">
    <property type="component" value="Unassembled WGS sequence"/>
</dbReference>
<accession>A0ABQ2Q7B1</accession>
<reference evidence="2" key="1">
    <citation type="journal article" date="2019" name="Int. J. Syst. Evol. Microbiol.">
        <title>The Global Catalogue of Microorganisms (GCM) 10K type strain sequencing project: providing services to taxonomists for standard genome sequencing and annotation.</title>
        <authorList>
            <consortium name="The Broad Institute Genomics Platform"/>
            <consortium name="The Broad Institute Genome Sequencing Center for Infectious Disease"/>
            <person name="Wu L."/>
            <person name="Ma J."/>
        </authorList>
    </citation>
    <scope>NUCLEOTIDE SEQUENCE [LARGE SCALE GENOMIC DNA]</scope>
    <source>
        <strain evidence="2">JCM 32304</strain>
    </source>
</reference>
<gene>
    <name evidence="1" type="ORF">GCM10009409_25320</name>
</gene>
<comment type="caution">
    <text evidence="1">The sequence shown here is derived from an EMBL/GenBank/DDBJ whole genome shotgun (WGS) entry which is preliminary data.</text>
</comment>
<sequence>MLSTLQRSQLDSGFSTALENPRRIEKKRQLVLDDLQEVLWFIQLTLGHKRVSCLDFKMFKFNSELEDVEENSVSPDMDVRLAFEVQDVPSEALAFSNKAKAGYK</sequence>
<organism evidence="1 2">
    <name type="scientific">Shewanella saliphila</name>
    <dbReference type="NCBI Taxonomy" id="2282698"/>
    <lineage>
        <taxon>Bacteria</taxon>
        <taxon>Pseudomonadati</taxon>
        <taxon>Pseudomonadota</taxon>
        <taxon>Gammaproteobacteria</taxon>
        <taxon>Alteromonadales</taxon>
        <taxon>Shewanellaceae</taxon>
        <taxon>Shewanella</taxon>
    </lineage>
</organism>
<evidence type="ECO:0000313" key="1">
    <source>
        <dbReference type="EMBL" id="GGP58327.1"/>
    </source>
</evidence>
<keyword evidence="2" id="KW-1185">Reference proteome</keyword>